<accession>A0A4U6XPM4</accession>
<evidence type="ECO:0000256" key="1">
    <source>
        <dbReference type="SAM" id="SignalP"/>
    </source>
</evidence>
<evidence type="ECO:0000313" key="3">
    <source>
        <dbReference type="Proteomes" id="UP000310108"/>
    </source>
</evidence>
<comment type="caution">
    <text evidence="2">The sequence shown here is derived from an EMBL/GenBank/DDBJ whole genome shotgun (WGS) entry which is preliminary data.</text>
</comment>
<protein>
    <submittedName>
        <fullName evidence="2">Uncharacterized protein</fullName>
    </submittedName>
</protein>
<dbReference type="GO" id="GO:0008237">
    <property type="term" value="F:metallopeptidase activity"/>
    <property type="evidence" value="ECO:0007669"/>
    <property type="project" value="InterPro"/>
</dbReference>
<dbReference type="Gene3D" id="3.40.390.10">
    <property type="entry name" value="Collagenase (Catalytic Domain)"/>
    <property type="match status" value="1"/>
</dbReference>
<keyword evidence="1" id="KW-0732">Signal</keyword>
<proteinExistence type="predicted"/>
<dbReference type="EMBL" id="PJEX01000037">
    <property type="protein sequence ID" value="TKW57712.1"/>
    <property type="molecule type" value="Genomic_DNA"/>
</dbReference>
<dbReference type="InterPro" id="IPR024079">
    <property type="entry name" value="MetalloPept_cat_dom_sf"/>
</dbReference>
<evidence type="ECO:0000313" key="2">
    <source>
        <dbReference type="EMBL" id="TKW57712.1"/>
    </source>
</evidence>
<dbReference type="Proteomes" id="UP000310108">
    <property type="component" value="Unassembled WGS sequence"/>
</dbReference>
<reference evidence="2 3" key="1">
    <citation type="journal article" date="2019" name="PLoS ONE">
        <title>Comparative genome analysis indicates high evolutionary potential of pathogenicity genes in Colletotrichum tanaceti.</title>
        <authorList>
            <person name="Lelwala R.V."/>
            <person name="Korhonen P.K."/>
            <person name="Young N.D."/>
            <person name="Scott J.B."/>
            <person name="Ades P.A."/>
            <person name="Gasser R.B."/>
            <person name="Taylor P.W.J."/>
        </authorList>
    </citation>
    <scope>NUCLEOTIDE SEQUENCE [LARGE SCALE GENOMIC DNA]</scope>
    <source>
        <strain evidence="2">BRIP57314</strain>
    </source>
</reference>
<gene>
    <name evidence="2" type="ORF">CTA1_11519</name>
</gene>
<organism evidence="2 3">
    <name type="scientific">Colletotrichum tanaceti</name>
    <dbReference type="NCBI Taxonomy" id="1306861"/>
    <lineage>
        <taxon>Eukaryota</taxon>
        <taxon>Fungi</taxon>
        <taxon>Dikarya</taxon>
        <taxon>Ascomycota</taxon>
        <taxon>Pezizomycotina</taxon>
        <taxon>Sordariomycetes</taxon>
        <taxon>Hypocreomycetidae</taxon>
        <taxon>Glomerellales</taxon>
        <taxon>Glomerellaceae</taxon>
        <taxon>Colletotrichum</taxon>
        <taxon>Colletotrichum destructivum species complex</taxon>
    </lineage>
</organism>
<keyword evidence="3" id="KW-1185">Reference proteome</keyword>
<feature type="signal peptide" evidence="1">
    <location>
        <begin position="1"/>
        <end position="23"/>
    </location>
</feature>
<sequence length="293" mass="31824">MLLVSAQSVLVLSVLLFGPEVLGHGLLPRGVPLRDERVRSVSTAGFDDYYYIENETGSGYGCSVKKLAALKTFIDEARELASAASSFLEQGGSELSPAYMLWFGAAEEGNAKPATREAIRTHHYEAVLQYLKPPSPENYISWMIKDFLSPTGLTYACPPKLSEECRDPTVAGAHDKGDDGWAVDAIMLCPSLFKRPSHEAMVEQWRQDRTLDHSAGFALLQAAQHLSRIVGESRKCGNVPDPEAPGRPGGCSRATCCASLSDADKIKNSRNMAFFALEVAADSSRGEPPELSR</sequence>
<feature type="chain" id="PRO_5020203499" evidence="1">
    <location>
        <begin position="24"/>
        <end position="293"/>
    </location>
</feature>
<dbReference type="STRING" id="1306861.A0A4U6XPM4"/>
<dbReference type="AlphaFoldDB" id="A0A4U6XPM4"/>
<name>A0A4U6XPM4_9PEZI</name>